<name>A0A2W5DXX5_9BURK</name>
<comment type="caution">
    <text evidence="2">The sequence shown here is derived from an EMBL/GenBank/DDBJ whole genome shotgun (WGS) entry which is preliminary data.</text>
</comment>
<dbReference type="NCBIfam" id="NF035944">
    <property type="entry name" value="PEPxxWA-CTERM"/>
    <property type="match status" value="1"/>
</dbReference>
<proteinExistence type="predicted"/>
<dbReference type="Proteomes" id="UP000249633">
    <property type="component" value="Unassembled WGS sequence"/>
</dbReference>
<evidence type="ECO:0000313" key="3">
    <source>
        <dbReference type="Proteomes" id="UP000249633"/>
    </source>
</evidence>
<dbReference type="InterPro" id="IPR013424">
    <property type="entry name" value="Ice-binding_C"/>
</dbReference>
<protein>
    <recommendedName>
        <fullName evidence="1">Ice-binding protein C-terminal domain-containing protein</fullName>
    </recommendedName>
</protein>
<dbReference type="Pfam" id="PF07589">
    <property type="entry name" value="PEP-CTERM"/>
    <property type="match status" value="1"/>
</dbReference>
<organism evidence="2 3">
    <name type="scientific">Roseateles depolymerans</name>
    <dbReference type="NCBI Taxonomy" id="76731"/>
    <lineage>
        <taxon>Bacteria</taxon>
        <taxon>Pseudomonadati</taxon>
        <taxon>Pseudomonadota</taxon>
        <taxon>Betaproteobacteria</taxon>
        <taxon>Burkholderiales</taxon>
        <taxon>Sphaerotilaceae</taxon>
        <taxon>Roseateles</taxon>
    </lineage>
</organism>
<evidence type="ECO:0000259" key="1">
    <source>
        <dbReference type="Pfam" id="PF07589"/>
    </source>
</evidence>
<reference evidence="2 3" key="1">
    <citation type="submission" date="2017-08" db="EMBL/GenBank/DDBJ databases">
        <title>Infants hospitalized years apart are colonized by the same room-sourced microbial strains.</title>
        <authorList>
            <person name="Brooks B."/>
            <person name="Olm M.R."/>
            <person name="Firek B.A."/>
            <person name="Baker R."/>
            <person name="Thomas B.C."/>
            <person name="Morowitz M.J."/>
            <person name="Banfield J.F."/>
        </authorList>
    </citation>
    <scope>NUCLEOTIDE SEQUENCE [LARGE SCALE GENOMIC DNA]</scope>
    <source>
        <strain evidence="2">S2_012_000_R2_81</strain>
    </source>
</reference>
<gene>
    <name evidence="2" type="ORF">DI603_07890</name>
</gene>
<accession>A0A2W5DXX5</accession>
<evidence type="ECO:0000313" key="2">
    <source>
        <dbReference type="EMBL" id="PZP33490.1"/>
    </source>
</evidence>
<dbReference type="NCBIfam" id="TIGR02595">
    <property type="entry name" value="PEP_CTERM"/>
    <property type="match status" value="1"/>
</dbReference>
<feature type="domain" description="Ice-binding protein C-terminal" evidence="1">
    <location>
        <begin position="83"/>
        <end position="107"/>
    </location>
</feature>
<dbReference type="EMBL" id="QFOD01000006">
    <property type="protein sequence ID" value="PZP33490.1"/>
    <property type="molecule type" value="Genomic_DNA"/>
</dbReference>
<sequence length="110" mass="11832">MIGFDLRSYFDRWGSNNAGETVLYWTDTGESGSFTLPTTNTIGFLGLAFDAPVTSLSFRIPAMRNGHTWFGIDNLQTYASVTAVPEPTTLAMLLGGLGAVGVAARRRKPA</sequence>
<dbReference type="AlphaFoldDB" id="A0A2W5DXX5"/>